<dbReference type="InterPro" id="IPR050807">
    <property type="entry name" value="TransReg_Diox_bact_type"/>
</dbReference>
<dbReference type="SUPFAM" id="SSF47413">
    <property type="entry name" value="lambda repressor-like DNA-binding domains"/>
    <property type="match status" value="1"/>
</dbReference>
<dbReference type="PROSITE" id="PS50943">
    <property type="entry name" value="HTH_CROC1"/>
    <property type="match status" value="1"/>
</dbReference>
<gene>
    <name evidence="3" type="ORF">P6P90_09835</name>
</gene>
<dbReference type="PANTHER" id="PTHR46797">
    <property type="entry name" value="HTH-TYPE TRANSCRIPTIONAL REGULATOR"/>
    <property type="match status" value="1"/>
</dbReference>
<dbReference type="InterPro" id="IPR010982">
    <property type="entry name" value="Lambda_DNA-bd_dom_sf"/>
</dbReference>
<dbReference type="CDD" id="cd00093">
    <property type="entry name" value="HTH_XRE"/>
    <property type="match status" value="1"/>
</dbReference>
<sequence length="75" mass="8236">MQTEEQLLVKIGSTIKSERMKNGLSQADLAEQSNLHKNFIGMVERGQRGATIASLQKICLALGISLGEFFQSLNL</sequence>
<protein>
    <submittedName>
        <fullName evidence="3">Helix-turn-helix transcriptional regulator</fullName>
    </submittedName>
</protein>
<name>A0ABT6H5E0_9BACI</name>
<reference evidence="3 4" key="1">
    <citation type="submission" date="2023-04" db="EMBL/GenBank/DDBJ databases">
        <title>Ectobacillus antri isolated from activated sludge.</title>
        <authorList>
            <person name="Yan P."/>
            <person name="Liu X."/>
        </authorList>
    </citation>
    <scope>NUCLEOTIDE SEQUENCE [LARGE SCALE GENOMIC DNA]</scope>
    <source>
        <strain evidence="3 4">C18H</strain>
    </source>
</reference>
<organism evidence="3 4">
    <name type="scientific">Ectobacillus antri</name>
    <dbReference type="NCBI Taxonomy" id="2486280"/>
    <lineage>
        <taxon>Bacteria</taxon>
        <taxon>Bacillati</taxon>
        <taxon>Bacillota</taxon>
        <taxon>Bacilli</taxon>
        <taxon>Bacillales</taxon>
        <taxon>Bacillaceae</taxon>
        <taxon>Ectobacillus</taxon>
    </lineage>
</organism>
<dbReference type="Proteomes" id="UP001218246">
    <property type="component" value="Unassembled WGS sequence"/>
</dbReference>
<evidence type="ECO:0000313" key="3">
    <source>
        <dbReference type="EMBL" id="MDG5754270.1"/>
    </source>
</evidence>
<evidence type="ECO:0000313" key="4">
    <source>
        <dbReference type="Proteomes" id="UP001218246"/>
    </source>
</evidence>
<dbReference type="SMART" id="SM00530">
    <property type="entry name" value="HTH_XRE"/>
    <property type="match status" value="1"/>
</dbReference>
<dbReference type="PANTHER" id="PTHR46797:SF2">
    <property type="entry name" value="TRANSCRIPTIONAL REGULATOR"/>
    <property type="match status" value="1"/>
</dbReference>
<dbReference type="RefSeq" id="WP_164464169.1">
    <property type="nucleotide sequence ID" value="NZ_JARRRY010000004.1"/>
</dbReference>
<comment type="caution">
    <text evidence="3">The sequence shown here is derived from an EMBL/GenBank/DDBJ whole genome shotgun (WGS) entry which is preliminary data.</text>
</comment>
<dbReference type="EMBL" id="JARULN010000007">
    <property type="protein sequence ID" value="MDG5754270.1"/>
    <property type="molecule type" value="Genomic_DNA"/>
</dbReference>
<accession>A0ABT6H5E0</accession>
<feature type="domain" description="HTH cro/C1-type" evidence="2">
    <location>
        <begin position="15"/>
        <end position="69"/>
    </location>
</feature>
<dbReference type="Pfam" id="PF01381">
    <property type="entry name" value="HTH_3"/>
    <property type="match status" value="1"/>
</dbReference>
<keyword evidence="1" id="KW-0238">DNA-binding</keyword>
<dbReference type="Gene3D" id="1.10.260.40">
    <property type="entry name" value="lambda repressor-like DNA-binding domains"/>
    <property type="match status" value="1"/>
</dbReference>
<proteinExistence type="predicted"/>
<dbReference type="InterPro" id="IPR001387">
    <property type="entry name" value="Cro/C1-type_HTH"/>
</dbReference>
<evidence type="ECO:0000256" key="1">
    <source>
        <dbReference type="ARBA" id="ARBA00023125"/>
    </source>
</evidence>
<keyword evidence="4" id="KW-1185">Reference proteome</keyword>
<evidence type="ECO:0000259" key="2">
    <source>
        <dbReference type="PROSITE" id="PS50943"/>
    </source>
</evidence>